<dbReference type="OrthoDB" id="9784298at2"/>
<dbReference type="EMBL" id="LSDG01000045">
    <property type="protein sequence ID" value="KXB65112.1"/>
    <property type="molecule type" value="Genomic_DNA"/>
</dbReference>
<organism evidence="2 3">
    <name type="scientific">Aedoeadaptatus coxii</name>
    <dbReference type="NCBI Taxonomy" id="755172"/>
    <lineage>
        <taxon>Bacteria</taxon>
        <taxon>Bacillati</taxon>
        <taxon>Bacillota</taxon>
        <taxon>Tissierellia</taxon>
        <taxon>Tissierellales</taxon>
        <taxon>Peptoniphilaceae</taxon>
        <taxon>Aedoeadaptatus</taxon>
    </lineage>
</organism>
<dbReference type="PANTHER" id="PTHR36434">
    <property type="entry name" value="MEMBRANE PROTEASE YUGP-RELATED"/>
    <property type="match status" value="1"/>
</dbReference>
<keyword evidence="1" id="KW-0812">Transmembrane</keyword>
<accession>A0A134ABM5</accession>
<evidence type="ECO:0000256" key="1">
    <source>
        <dbReference type="SAM" id="Phobius"/>
    </source>
</evidence>
<dbReference type="RefSeq" id="WP_068369430.1">
    <property type="nucleotide sequence ID" value="NZ_KQ960182.1"/>
</dbReference>
<dbReference type="AlphaFoldDB" id="A0A134ABM5"/>
<evidence type="ECO:0000313" key="3">
    <source>
        <dbReference type="Proteomes" id="UP000070442"/>
    </source>
</evidence>
<feature type="transmembrane region" description="Helical" evidence="1">
    <location>
        <begin position="152"/>
        <end position="170"/>
    </location>
</feature>
<reference evidence="3" key="1">
    <citation type="submission" date="2016-01" db="EMBL/GenBank/DDBJ databases">
        <authorList>
            <person name="Mitreva M."/>
            <person name="Pepin K.H."/>
            <person name="Mihindukulasuriya K.A."/>
            <person name="Fulton R."/>
            <person name="Fronick C."/>
            <person name="O'Laughlin M."/>
            <person name="Miner T."/>
            <person name="Herter B."/>
            <person name="Rosa B.A."/>
            <person name="Cordes M."/>
            <person name="Tomlinson C."/>
            <person name="Wollam A."/>
            <person name="Palsikar V.B."/>
            <person name="Mardis E.R."/>
            <person name="Wilson R.K."/>
        </authorList>
    </citation>
    <scope>NUCLEOTIDE SEQUENCE [LARGE SCALE GENOMIC DNA]</scope>
    <source>
        <strain evidence="3">DNF00729</strain>
    </source>
</reference>
<dbReference type="Pfam" id="PF04298">
    <property type="entry name" value="Zn_peptidase_2"/>
    <property type="match status" value="1"/>
</dbReference>
<sequence>MYGYYGYDIQYLLYLLPGMLLAMYAQAKIKSNFETYSKIGNSRGLTGEMAARQILSSYHIDDVRVERIRGSLTDHYDSTQNILRLSDSVYDSTSIAAVGVAAHEVGHAIQHHIGYAPLKFRNAIVPAANIGSNVSFLFVFLGLMAFRPLLKIGIALFAITVLFQLLTLPVEYDASHRAKVILRDGILSGKEMEGVEKVLSAAALTYVASLVTAIGTLLRFLSLDRRRD</sequence>
<name>A0A134ABM5_9FIRM</name>
<dbReference type="Proteomes" id="UP000070442">
    <property type="component" value="Unassembled WGS sequence"/>
</dbReference>
<gene>
    <name evidence="2" type="ORF">HMPREF1863_01620</name>
</gene>
<evidence type="ECO:0000313" key="2">
    <source>
        <dbReference type="EMBL" id="KXB65112.1"/>
    </source>
</evidence>
<comment type="caution">
    <text evidence="2">The sequence shown here is derived from an EMBL/GenBank/DDBJ whole genome shotgun (WGS) entry which is preliminary data.</text>
</comment>
<proteinExistence type="predicted"/>
<feature type="transmembrane region" description="Helical" evidence="1">
    <location>
        <begin position="12"/>
        <end position="29"/>
    </location>
</feature>
<feature type="transmembrane region" description="Helical" evidence="1">
    <location>
        <begin position="123"/>
        <end position="146"/>
    </location>
</feature>
<keyword evidence="1" id="KW-0472">Membrane</keyword>
<dbReference type="PANTHER" id="PTHR36434:SF1">
    <property type="entry name" value="MEMBRANE PROTEASE YUGP-RELATED"/>
    <property type="match status" value="1"/>
</dbReference>
<keyword evidence="1" id="KW-1133">Transmembrane helix</keyword>
<feature type="transmembrane region" description="Helical" evidence="1">
    <location>
        <begin position="198"/>
        <end position="221"/>
    </location>
</feature>
<keyword evidence="3" id="KW-1185">Reference proteome</keyword>
<dbReference type="InterPro" id="IPR007395">
    <property type="entry name" value="Zn_peptidase_2"/>
</dbReference>
<dbReference type="STRING" id="755172.HMPREF1863_01620"/>
<dbReference type="PATRIC" id="fig|755172.3.peg.1582"/>
<protein>
    <submittedName>
        <fullName evidence="2">Putative neutral zinc metallopeptidase</fullName>
    </submittedName>
</protein>